<name>A0A410DX54_9CLOT</name>
<sequence>MIRMKDFEYMNAYNIQGKRIGAIKEVYLDFFGGKLRGIEVSRKGFKKENFISRESIITINKSLIFDKFSKSEGLPFSKIKSMDVIDKCGAIIGVVEDMLIDLTDYSIKGFIISSGFIHKILKGKNIILINQVILGEKFILYYGKYNIMLKSMPHRLTKGECYEET</sequence>
<accession>A0A410DX54</accession>
<dbReference type="EMBL" id="CP025746">
    <property type="protein sequence ID" value="QAA33756.1"/>
    <property type="molecule type" value="Genomic_DNA"/>
</dbReference>
<protein>
    <submittedName>
        <fullName evidence="2">Photosystem reaction center subunit H</fullName>
    </submittedName>
</protein>
<reference evidence="2 3" key="1">
    <citation type="submission" date="2018-01" db="EMBL/GenBank/DDBJ databases">
        <title>Genome Sequencing and Assembly of Anaerobacter polyendosporus strain CT4.</title>
        <authorList>
            <person name="Tachaapaikoon C."/>
            <person name="Sutheeworapong S."/>
            <person name="Jenjaroenpun P."/>
            <person name="Wongsurawat T."/>
            <person name="Nookeaw I."/>
            <person name="Cheawchanlertfa P."/>
            <person name="Kosugi A."/>
            <person name="Cheevadhanarak S."/>
            <person name="Ratanakhanokchai K."/>
        </authorList>
    </citation>
    <scope>NUCLEOTIDE SEQUENCE [LARGE SCALE GENOMIC DNA]</scope>
    <source>
        <strain evidence="2 3">CT4</strain>
    </source>
</reference>
<evidence type="ECO:0000313" key="3">
    <source>
        <dbReference type="Proteomes" id="UP000286268"/>
    </source>
</evidence>
<evidence type="ECO:0000259" key="1">
    <source>
        <dbReference type="Pfam" id="PF05239"/>
    </source>
</evidence>
<proteinExistence type="predicted"/>
<feature type="domain" description="PRC-barrel" evidence="1">
    <location>
        <begin position="76"/>
        <end position="123"/>
    </location>
</feature>
<dbReference type="KEGG" id="cmah:C1I91_20170"/>
<dbReference type="InterPro" id="IPR027275">
    <property type="entry name" value="PRC-brl_dom"/>
</dbReference>
<gene>
    <name evidence="2" type="ORF">C1I91_20170</name>
</gene>
<dbReference type="RefSeq" id="WP_128214481.1">
    <property type="nucleotide sequence ID" value="NZ_CP025746.1"/>
</dbReference>
<dbReference type="Pfam" id="PF05239">
    <property type="entry name" value="PRC"/>
    <property type="match status" value="2"/>
</dbReference>
<dbReference type="AlphaFoldDB" id="A0A410DX54"/>
<organism evidence="2 3">
    <name type="scientific">Clostridium manihotivorum</name>
    <dbReference type="NCBI Taxonomy" id="2320868"/>
    <lineage>
        <taxon>Bacteria</taxon>
        <taxon>Bacillati</taxon>
        <taxon>Bacillota</taxon>
        <taxon>Clostridia</taxon>
        <taxon>Eubacteriales</taxon>
        <taxon>Clostridiaceae</taxon>
        <taxon>Clostridium</taxon>
    </lineage>
</organism>
<dbReference type="Proteomes" id="UP000286268">
    <property type="component" value="Chromosome"/>
</dbReference>
<dbReference type="Gene3D" id="2.30.30.240">
    <property type="entry name" value="PRC-barrel domain"/>
    <property type="match status" value="2"/>
</dbReference>
<dbReference type="InterPro" id="IPR011033">
    <property type="entry name" value="PRC_barrel-like_sf"/>
</dbReference>
<dbReference type="OrthoDB" id="1716342at2"/>
<keyword evidence="3" id="KW-1185">Reference proteome</keyword>
<feature type="domain" description="PRC-barrel" evidence="1">
    <location>
        <begin position="2"/>
        <end position="64"/>
    </location>
</feature>
<dbReference type="SUPFAM" id="SSF50346">
    <property type="entry name" value="PRC-barrel domain"/>
    <property type="match status" value="2"/>
</dbReference>
<evidence type="ECO:0000313" key="2">
    <source>
        <dbReference type="EMBL" id="QAA33756.1"/>
    </source>
</evidence>